<sequence>MKAILAVTCIFSAVVLLSALPREVCEAPYASASCGSDAELGDFFYFHNGTGRCVSEFGCHGPMNYPTEDECRRQCPYGIYASSS</sequence>
<name>Q8MVF3_IXOSC</name>
<dbReference type="VEuPathDB" id="VectorBase:ISCW024247"/>
<protein>
    <submittedName>
        <fullName evidence="2">Putative secreted protein</fullName>
    </submittedName>
</protein>
<dbReference type="EMBL" id="AF483687">
    <property type="protein sequence ID" value="AAM93609.1"/>
    <property type="molecule type" value="mRNA"/>
</dbReference>
<feature type="signal peptide" evidence="1">
    <location>
        <begin position="1"/>
        <end position="19"/>
    </location>
</feature>
<evidence type="ECO:0000256" key="1">
    <source>
        <dbReference type="SAM" id="SignalP"/>
    </source>
</evidence>
<accession>Q8MVF3</accession>
<organism evidence="2">
    <name type="scientific">Ixodes scapularis</name>
    <name type="common">Black-legged tick</name>
    <name type="synonym">Deer tick</name>
    <dbReference type="NCBI Taxonomy" id="6945"/>
    <lineage>
        <taxon>Eukaryota</taxon>
        <taxon>Metazoa</taxon>
        <taxon>Ecdysozoa</taxon>
        <taxon>Arthropoda</taxon>
        <taxon>Chelicerata</taxon>
        <taxon>Arachnida</taxon>
        <taxon>Acari</taxon>
        <taxon>Parasitiformes</taxon>
        <taxon>Ixodida</taxon>
        <taxon>Ixodoidea</taxon>
        <taxon>Ixodidae</taxon>
        <taxon>Ixodinae</taxon>
        <taxon>Ixodes</taxon>
    </lineage>
</organism>
<dbReference type="SUPFAM" id="SSF57362">
    <property type="entry name" value="BPTI-like"/>
    <property type="match status" value="1"/>
</dbReference>
<dbReference type="Gene3D" id="4.10.410.10">
    <property type="entry name" value="Pancreatic trypsin inhibitor Kunitz domain"/>
    <property type="match status" value="1"/>
</dbReference>
<keyword evidence="1" id="KW-0732">Signal</keyword>
<dbReference type="InterPro" id="IPR036880">
    <property type="entry name" value="Kunitz_BPTI_sf"/>
</dbReference>
<evidence type="ECO:0000313" key="2">
    <source>
        <dbReference type="EMBL" id="AAM93609.1"/>
    </source>
</evidence>
<dbReference type="AlphaFoldDB" id="Q8MVF3"/>
<reference evidence="2" key="1">
    <citation type="journal article" date="2002" name="J. Exp. Biol.">
        <title>Exploring the sialome of the tick Ixodes scapularis.</title>
        <authorList>
            <person name="Valenzuela J.G."/>
            <person name="Francischetti I.M."/>
            <person name="Pham V.M."/>
            <person name="Garfield M.K."/>
            <person name="Mather T.N."/>
            <person name="Ribeiro J.M."/>
        </authorList>
    </citation>
    <scope>NUCLEOTIDE SEQUENCE</scope>
    <source>
        <strain evidence="2">Rhode Island</strain>
        <tissue evidence="2">Salivary gland</tissue>
    </source>
</reference>
<proteinExistence type="evidence at transcript level"/>
<dbReference type="GO" id="GO:0004867">
    <property type="term" value="F:serine-type endopeptidase inhibitor activity"/>
    <property type="evidence" value="ECO:0007669"/>
    <property type="project" value="InterPro"/>
</dbReference>
<dbReference type="HOGENOM" id="CLU_192623_0_0_1"/>
<feature type="chain" id="PRO_5004311026" evidence="1">
    <location>
        <begin position="20"/>
        <end position="84"/>
    </location>
</feature>